<comment type="caution">
    <text evidence="1">The sequence shown here is derived from an EMBL/GenBank/DDBJ whole genome shotgun (WGS) entry which is preliminary data.</text>
</comment>
<name>A0A9P9BTI0_9PEZI</name>
<keyword evidence="2" id="KW-1185">Reference proteome</keyword>
<evidence type="ECO:0008006" key="3">
    <source>
        <dbReference type="Google" id="ProtNLM"/>
    </source>
</evidence>
<protein>
    <recommendedName>
        <fullName evidence="3">Perilipin MPL1-like protein</fullName>
    </recommendedName>
</protein>
<reference evidence="1" key="1">
    <citation type="journal article" date="2021" name="Nat. Commun.">
        <title>Genetic determinants of endophytism in the Arabidopsis root mycobiome.</title>
        <authorList>
            <person name="Mesny F."/>
            <person name="Miyauchi S."/>
            <person name="Thiergart T."/>
            <person name="Pickel B."/>
            <person name="Atanasova L."/>
            <person name="Karlsson M."/>
            <person name="Huettel B."/>
            <person name="Barry K.W."/>
            <person name="Haridas S."/>
            <person name="Chen C."/>
            <person name="Bauer D."/>
            <person name="Andreopoulos W."/>
            <person name="Pangilinan J."/>
            <person name="LaButti K."/>
            <person name="Riley R."/>
            <person name="Lipzen A."/>
            <person name="Clum A."/>
            <person name="Drula E."/>
            <person name="Henrissat B."/>
            <person name="Kohler A."/>
            <person name="Grigoriev I.V."/>
            <person name="Martin F.M."/>
            <person name="Hacquard S."/>
        </authorList>
    </citation>
    <scope>NUCLEOTIDE SEQUENCE</scope>
    <source>
        <strain evidence="1">MPI-CAGE-CH-0230</strain>
    </source>
</reference>
<proteinExistence type="predicted"/>
<gene>
    <name evidence="1" type="ORF">B0I36DRAFT_357362</name>
</gene>
<evidence type="ECO:0000313" key="1">
    <source>
        <dbReference type="EMBL" id="KAH7040001.1"/>
    </source>
</evidence>
<dbReference type="EMBL" id="JAGTJQ010000001">
    <property type="protein sequence ID" value="KAH7040001.1"/>
    <property type="molecule type" value="Genomic_DNA"/>
</dbReference>
<organism evidence="1 2">
    <name type="scientific">Microdochium trichocladiopsis</name>
    <dbReference type="NCBI Taxonomy" id="1682393"/>
    <lineage>
        <taxon>Eukaryota</taxon>
        <taxon>Fungi</taxon>
        <taxon>Dikarya</taxon>
        <taxon>Ascomycota</taxon>
        <taxon>Pezizomycotina</taxon>
        <taxon>Sordariomycetes</taxon>
        <taxon>Xylariomycetidae</taxon>
        <taxon>Xylariales</taxon>
        <taxon>Microdochiaceae</taxon>
        <taxon>Microdochium</taxon>
    </lineage>
</organism>
<dbReference type="OrthoDB" id="376826at2759"/>
<dbReference type="RefSeq" id="XP_046018056.1">
    <property type="nucleotide sequence ID" value="XM_046157792.1"/>
</dbReference>
<dbReference type="Proteomes" id="UP000756346">
    <property type="component" value="Unassembled WGS sequence"/>
</dbReference>
<evidence type="ECO:0000313" key="2">
    <source>
        <dbReference type="Proteomes" id="UP000756346"/>
    </source>
</evidence>
<dbReference type="GeneID" id="70187338"/>
<accession>A0A9P9BTI0</accession>
<dbReference type="Pfam" id="PF17316">
    <property type="entry name" value="Perilipin_2"/>
    <property type="match status" value="1"/>
</dbReference>
<sequence length="183" mass="19952">MSSHQVNGEVHPSSATLSHITGYPVVSDSLTYIKKNPYGQRSLELGGSAYEKFAKPVLPYFAKPYEYVSPYVKRADDLGEQTLSKIDDRLPVLKKPTDQLWADTQSLIYLPVRKGSETRDHVLSVYSSELKKIGGEGVVVNGKALVSTGLVITTETLTWIGDLLRAGQAKSKEAGNNAAQALQ</sequence>
<dbReference type="AlphaFoldDB" id="A0A9P9BTI0"/>